<evidence type="ECO:0000313" key="3">
    <source>
        <dbReference type="Proteomes" id="UP000594342"/>
    </source>
</evidence>
<dbReference type="InterPro" id="IPR002654">
    <property type="entry name" value="Glyco_trans_25"/>
</dbReference>
<dbReference type="Pfam" id="PF01755">
    <property type="entry name" value="Glyco_transf_25"/>
    <property type="match status" value="1"/>
</dbReference>
<accession>A0A5K0U8L4</accession>
<evidence type="ECO:0000313" key="2">
    <source>
        <dbReference type="EMBL" id="VBB18227.1"/>
    </source>
</evidence>
<name>A0A5K0U8L4_9VIRU</name>
<sequence>MALSKIVDHIYVINLDKRSDRRKLMIYKLKKIGIDSYEFFEAVDGNDTAYDDLYKICSTQNQFTSRGSFGLIVTYIRILEDSYKNKYQTVLILEDDVNSHKQIDTLLNKFADIIRNEMYDIVWLGANQTKFSKRQLNDIKEKQMYRPEPSIGTFGTYSIVLTRRCIVEMMKIVNIKNIKNLRPIDNLINSMMTQKKISGIVLSPALFIPDVSDSDNMGPRNQESFAYSRKIKMSDYHYISQRDVNILREFLKKRRHKISCDSSHEHELLTIHDVQLFHQTLVSAVERISCDKHNDRYCDSTSDSTQDITVDIIDSYVKVMSFVGNVNELIEIM</sequence>
<comment type="caution">
    <text evidence="2">The sequence shown here is derived from an EMBL/GenBank/DDBJ whole genome shotgun (WGS) entry which is preliminary data.</text>
</comment>
<organism evidence="2 3">
    <name type="scientific">Yasminevirus sp. GU-2018</name>
    <dbReference type="NCBI Taxonomy" id="2420051"/>
    <lineage>
        <taxon>Viruses</taxon>
        <taxon>Varidnaviria</taxon>
        <taxon>Bamfordvirae</taxon>
        <taxon>Nucleocytoviricota</taxon>
        <taxon>Megaviricetes</taxon>
        <taxon>Imitervirales</taxon>
        <taxon>Mimiviridae</taxon>
        <taxon>Klosneuvirinae</taxon>
        <taxon>Yasminevirus</taxon>
        <taxon>Yasminevirus saudimassiliense</taxon>
    </lineage>
</organism>
<dbReference type="EMBL" id="UPSH01000001">
    <property type="protein sequence ID" value="VBB18227.1"/>
    <property type="molecule type" value="Genomic_DNA"/>
</dbReference>
<reference evidence="2 3" key="1">
    <citation type="submission" date="2018-10" db="EMBL/GenBank/DDBJ databases">
        <authorList>
            <consortium name="IHU Genomes"/>
        </authorList>
    </citation>
    <scope>NUCLEOTIDE SEQUENCE [LARGE SCALE GENOMIC DNA]</scope>
    <source>
        <strain evidence="2 3">A1</strain>
    </source>
</reference>
<feature type="domain" description="Glycosyl transferase family 25" evidence="1">
    <location>
        <begin position="9"/>
        <end position="147"/>
    </location>
</feature>
<gene>
    <name evidence="2" type="ORF">YASMINEVIRUS_690</name>
</gene>
<keyword evidence="3" id="KW-1185">Reference proteome</keyword>
<dbReference type="Proteomes" id="UP000594342">
    <property type="component" value="Unassembled WGS sequence"/>
</dbReference>
<evidence type="ECO:0000259" key="1">
    <source>
        <dbReference type="Pfam" id="PF01755"/>
    </source>
</evidence>
<proteinExistence type="predicted"/>
<protein>
    <recommendedName>
        <fullName evidence="1">Glycosyl transferase family 25 domain-containing protein</fullName>
    </recommendedName>
</protein>